<dbReference type="SUPFAM" id="SSF46785">
    <property type="entry name" value="Winged helix' DNA-binding domain"/>
    <property type="match status" value="1"/>
</dbReference>
<dbReference type="InterPro" id="IPR036388">
    <property type="entry name" value="WH-like_DNA-bd_sf"/>
</dbReference>
<dbReference type="InterPro" id="IPR046335">
    <property type="entry name" value="LacI/GalR-like_sensor"/>
</dbReference>
<dbReference type="CDD" id="cd06267">
    <property type="entry name" value="PBP1_LacI_sugar_binding-like"/>
    <property type="match status" value="1"/>
</dbReference>
<dbReference type="Pfam" id="PF13377">
    <property type="entry name" value="Peripla_BP_3"/>
    <property type="match status" value="1"/>
</dbReference>
<dbReference type="PROSITE" id="PS50949">
    <property type="entry name" value="HTH_GNTR"/>
    <property type="match status" value="1"/>
</dbReference>
<dbReference type="PANTHER" id="PTHR30146">
    <property type="entry name" value="LACI-RELATED TRANSCRIPTIONAL REPRESSOR"/>
    <property type="match status" value="1"/>
</dbReference>
<dbReference type="Gene3D" id="3.40.50.2300">
    <property type="match status" value="2"/>
</dbReference>
<comment type="caution">
    <text evidence="6">The sequence shown here is derived from an EMBL/GenBank/DDBJ whole genome shotgun (WGS) entry which is preliminary data.</text>
</comment>
<feature type="region of interest" description="Disordered" evidence="4">
    <location>
        <begin position="358"/>
        <end position="378"/>
    </location>
</feature>
<dbReference type="EMBL" id="BDCO01000002">
    <property type="protein sequence ID" value="GAT34704.1"/>
    <property type="molecule type" value="Genomic_DNA"/>
</dbReference>
<proteinExistence type="predicted"/>
<dbReference type="GO" id="GO:0000976">
    <property type="term" value="F:transcription cis-regulatory region binding"/>
    <property type="evidence" value="ECO:0007669"/>
    <property type="project" value="TreeGrafter"/>
</dbReference>
<sequence>MTPGSPSLFQYQDTVGKLRLYIEQEKLRHGDRLPPERKFAELFGVGRPTVNKAIACLIAEGFLRRDGYKLYVAGSPLTAPKATHIGVLCPHPLHKKQRIFHNLVEAAHDVCHLAKVGFTPMLSVDGPQQQEQLSEMLKLKTDGIVIWPHPDHDYMETFKRITDRNIPLVVNDCNWGPFDYVGVDNFAGIQTILEHLEKQGHLHIAYVTKHMSYPNVEQRCEAYRYLAARMFSESSPGRVYQIPLESEESLPEIIKKIQRKDKEVTAICCSHDMVAIEVIRACLQQGIDVPEQISVTGFDGIEAGETCHRPLTTVCQDFYQMGLLAVDLLIRRIRMKHIRHAAQIQQIRVIPHLVVRSSTAPAPQKSRRRPAATARKHN</sequence>
<dbReference type="Pfam" id="PF00392">
    <property type="entry name" value="GntR"/>
    <property type="match status" value="1"/>
</dbReference>
<dbReference type="CDD" id="cd07377">
    <property type="entry name" value="WHTH_GntR"/>
    <property type="match status" value="1"/>
</dbReference>
<dbReference type="AlphaFoldDB" id="A0A146GD92"/>
<dbReference type="RefSeq" id="WP_237763986.1">
    <property type="nucleotide sequence ID" value="NZ_BDCO01000002.1"/>
</dbReference>
<accession>A0A146GD92</accession>
<feature type="compositionally biased region" description="Basic residues" evidence="4">
    <location>
        <begin position="365"/>
        <end position="378"/>
    </location>
</feature>
<dbReference type="SMART" id="SM00345">
    <property type="entry name" value="HTH_GNTR"/>
    <property type="match status" value="1"/>
</dbReference>
<dbReference type="GO" id="GO:0003700">
    <property type="term" value="F:DNA-binding transcription factor activity"/>
    <property type="evidence" value="ECO:0007669"/>
    <property type="project" value="InterPro"/>
</dbReference>
<dbReference type="Gene3D" id="1.10.10.10">
    <property type="entry name" value="Winged helix-like DNA-binding domain superfamily/Winged helix DNA-binding domain"/>
    <property type="match status" value="1"/>
</dbReference>
<keyword evidence="2 6" id="KW-0238">DNA-binding</keyword>
<feature type="domain" description="HTH gntR-type" evidence="5">
    <location>
        <begin position="8"/>
        <end position="75"/>
    </location>
</feature>
<keyword evidence="3" id="KW-0804">Transcription</keyword>
<dbReference type="PANTHER" id="PTHR30146:SF109">
    <property type="entry name" value="HTH-TYPE TRANSCRIPTIONAL REGULATOR GALS"/>
    <property type="match status" value="1"/>
</dbReference>
<evidence type="ECO:0000256" key="2">
    <source>
        <dbReference type="ARBA" id="ARBA00023125"/>
    </source>
</evidence>
<keyword evidence="7" id="KW-1185">Reference proteome</keyword>
<dbReference type="PRINTS" id="PR00035">
    <property type="entry name" value="HTHGNTR"/>
</dbReference>
<dbReference type="InParanoid" id="A0A146GD92"/>
<protein>
    <submittedName>
        <fullName evidence="6">DNA-binding transcriptional regulator, LacI/PurR family</fullName>
    </submittedName>
</protein>
<evidence type="ECO:0000313" key="7">
    <source>
        <dbReference type="Proteomes" id="UP000076023"/>
    </source>
</evidence>
<evidence type="ECO:0000259" key="5">
    <source>
        <dbReference type="PROSITE" id="PS50949"/>
    </source>
</evidence>
<dbReference type="InterPro" id="IPR028082">
    <property type="entry name" value="Peripla_BP_I"/>
</dbReference>
<dbReference type="STRING" id="690879.TSACC_23136"/>
<gene>
    <name evidence="6" type="ORF">TSACC_23136</name>
</gene>
<keyword evidence="1" id="KW-0805">Transcription regulation</keyword>
<evidence type="ECO:0000256" key="4">
    <source>
        <dbReference type="SAM" id="MobiDB-lite"/>
    </source>
</evidence>
<dbReference type="InterPro" id="IPR036390">
    <property type="entry name" value="WH_DNA-bd_sf"/>
</dbReference>
<dbReference type="Proteomes" id="UP000076023">
    <property type="component" value="Unassembled WGS sequence"/>
</dbReference>
<organism evidence="6 7">
    <name type="scientific">Terrimicrobium sacchariphilum</name>
    <dbReference type="NCBI Taxonomy" id="690879"/>
    <lineage>
        <taxon>Bacteria</taxon>
        <taxon>Pseudomonadati</taxon>
        <taxon>Verrucomicrobiota</taxon>
        <taxon>Terrimicrobiia</taxon>
        <taxon>Terrimicrobiales</taxon>
        <taxon>Terrimicrobiaceae</taxon>
        <taxon>Terrimicrobium</taxon>
    </lineage>
</organism>
<dbReference type="SUPFAM" id="SSF53822">
    <property type="entry name" value="Periplasmic binding protein-like I"/>
    <property type="match status" value="1"/>
</dbReference>
<reference evidence="7" key="1">
    <citation type="journal article" date="2017" name="Genome Announc.">
        <title>Draft Genome Sequence of Terrimicrobium sacchariphilum NM-5T, a Facultative Anaerobic Soil Bacterium of the Class Spartobacteria.</title>
        <authorList>
            <person name="Qiu Y.L."/>
            <person name="Tourlousse D.M."/>
            <person name="Matsuura N."/>
            <person name="Ohashi A."/>
            <person name="Sekiguchi Y."/>
        </authorList>
    </citation>
    <scope>NUCLEOTIDE SEQUENCE [LARGE SCALE GENOMIC DNA]</scope>
    <source>
        <strain evidence="7">NM-5</strain>
    </source>
</reference>
<evidence type="ECO:0000313" key="6">
    <source>
        <dbReference type="EMBL" id="GAT34704.1"/>
    </source>
</evidence>
<evidence type="ECO:0000256" key="3">
    <source>
        <dbReference type="ARBA" id="ARBA00023163"/>
    </source>
</evidence>
<dbReference type="InterPro" id="IPR000524">
    <property type="entry name" value="Tscrpt_reg_HTH_GntR"/>
</dbReference>
<name>A0A146GD92_TERSA</name>
<evidence type="ECO:0000256" key="1">
    <source>
        <dbReference type="ARBA" id="ARBA00023015"/>
    </source>
</evidence>